<dbReference type="GO" id="GO:0003676">
    <property type="term" value="F:nucleic acid binding"/>
    <property type="evidence" value="ECO:0007669"/>
    <property type="project" value="InterPro"/>
</dbReference>
<dbReference type="InterPro" id="IPR036397">
    <property type="entry name" value="RNaseH_sf"/>
</dbReference>
<comment type="caution">
    <text evidence="1">The sequence shown here is derived from an EMBL/GenBank/DDBJ whole genome shotgun (WGS) entry which is preliminary data.</text>
</comment>
<organism evidence="1 2">
    <name type="scientific">Hypsizygus marmoreus</name>
    <name type="common">White beech mushroom</name>
    <name type="synonym">Agaricus marmoreus</name>
    <dbReference type="NCBI Taxonomy" id="39966"/>
    <lineage>
        <taxon>Eukaryota</taxon>
        <taxon>Fungi</taxon>
        <taxon>Dikarya</taxon>
        <taxon>Basidiomycota</taxon>
        <taxon>Agaricomycotina</taxon>
        <taxon>Agaricomycetes</taxon>
        <taxon>Agaricomycetidae</taxon>
        <taxon>Agaricales</taxon>
        <taxon>Tricholomatineae</taxon>
        <taxon>Lyophyllaceae</taxon>
        <taxon>Hypsizygus</taxon>
    </lineage>
</organism>
<evidence type="ECO:0000313" key="1">
    <source>
        <dbReference type="EMBL" id="RDB29866.1"/>
    </source>
</evidence>
<evidence type="ECO:0000313" key="2">
    <source>
        <dbReference type="Proteomes" id="UP000076154"/>
    </source>
</evidence>
<accession>A0A369KG36</accession>
<dbReference type="EMBL" id="LUEZ02000009">
    <property type="protein sequence ID" value="RDB29866.1"/>
    <property type="molecule type" value="Genomic_DNA"/>
</dbReference>
<sequence>MDIIDENFSQDFHCLVYDNAPTHLKRTPTAPSAKKMTKNTPPVGKNWLVEVNMYDENGKQIYNSDGSYKKQHVQMSSSGFTEDGTPQSFYFEPGHEREGVFKGMAIILEERGFKGCVGRNGRLAECGDFSQGCVTAGQPDCCCRRMLYNEPDFVNVWPRLEEVANARGFAVLFLPKFHCELNFIEQCWGYAKRVYRTFPLTKKEDEMEKNIITALDSVPLETMRRCDVLDSRFRSL</sequence>
<dbReference type="Gene3D" id="3.30.420.10">
    <property type="entry name" value="Ribonuclease H-like superfamily/Ribonuclease H"/>
    <property type="match status" value="1"/>
</dbReference>
<proteinExistence type="predicted"/>
<dbReference type="Proteomes" id="UP000076154">
    <property type="component" value="Unassembled WGS sequence"/>
</dbReference>
<dbReference type="PANTHER" id="PTHR35871:SF1">
    <property type="entry name" value="CXC1-LIKE CYSTEINE CLUSTER ASSOCIATED WITH KDZ TRANSPOSASES DOMAIN-CONTAINING PROTEIN"/>
    <property type="match status" value="1"/>
</dbReference>
<reference evidence="1" key="1">
    <citation type="submission" date="2018-04" db="EMBL/GenBank/DDBJ databases">
        <title>Whole genome sequencing of Hypsizygus marmoreus.</title>
        <authorList>
            <person name="Choi I.-G."/>
            <person name="Min B."/>
            <person name="Kim J.-G."/>
            <person name="Kim S."/>
            <person name="Oh Y.-L."/>
            <person name="Kong W.-S."/>
            <person name="Park H."/>
            <person name="Jeong J."/>
            <person name="Song E.-S."/>
        </authorList>
    </citation>
    <scope>NUCLEOTIDE SEQUENCE [LARGE SCALE GENOMIC DNA]</scope>
    <source>
        <strain evidence="1">51987-8</strain>
    </source>
</reference>
<dbReference type="AlphaFoldDB" id="A0A369KG36"/>
<dbReference type="PANTHER" id="PTHR35871">
    <property type="entry name" value="EXPRESSED PROTEIN"/>
    <property type="match status" value="1"/>
</dbReference>
<protein>
    <recommendedName>
        <fullName evidence="3">Tc1-like transposase DDE domain-containing protein</fullName>
    </recommendedName>
</protein>
<keyword evidence="2" id="KW-1185">Reference proteome</keyword>
<dbReference type="OrthoDB" id="10039611at2759"/>
<evidence type="ECO:0008006" key="3">
    <source>
        <dbReference type="Google" id="ProtNLM"/>
    </source>
</evidence>
<name>A0A369KG36_HYPMA</name>
<dbReference type="InParanoid" id="A0A369KG36"/>
<gene>
    <name evidence="1" type="ORF">Hypma_014171</name>
</gene>